<feature type="signal peptide" evidence="1">
    <location>
        <begin position="1"/>
        <end position="18"/>
    </location>
</feature>
<organism evidence="3 4">
    <name type="scientific">Salinimicrobium sediminis</name>
    <dbReference type="NCBI Taxonomy" id="1343891"/>
    <lineage>
        <taxon>Bacteria</taxon>
        <taxon>Pseudomonadati</taxon>
        <taxon>Bacteroidota</taxon>
        <taxon>Flavobacteriia</taxon>
        <taxon>Flavobacteriales</taxon>
        <taxon>Flavobacteriaceae</taxon>
        <taxon>Salinimicrobium</taxon>
    </lineage>
</organism>
<feature type="chain" id="PRO_5011973160" evidence="1">
    <location>
        <begin position="19"/>
        <end position="922"/>
    </location>
</feature>
<gene>
    <name evidence="3" type="ORF">SAMN06296241_0400</name>
</gene>
<keyword evidence="4" id="KW-1185">Reference proteome</keyword>
<name>A0A285X0H9_9FLAO</name>
<sequence length="922" mass="104807">MKHFFLLFLIFLTTGSWAQQFSISGKVVDAQTNVPLESATLFVEKVQDSSLVSYTISNQDGNFIIEGSGKMDSLRLVSIFNGYASLSRMLSLEQRKIELGLLKMEIANNILGEVTVVSERAPVTVKKDTLEFNAGSFNTRQDANLEEVMKKLPGVEIDAQGNITVNGKPVSRILVNGKEFFGNDPKIATKNLPKEIIDKIQVVDTKTKSEEFTGKAGDPDDKTINVTIKEDKNKGYFARATAGGGTDERYELSGIGNYFKDDLRISALASSNNINSSGFSMDEVFDMMGNRGRSIMIRSNGSFAVNGMNFGSDKGITKSETAGLNFTNEWNKKYEVAGDYFYAKSDTETASVVERETFLPEGSFYTDIVSEANIINQNHRANFNFEVELDTMTRIAIRPAITFSDGFAHRTSASERMDNSRELITNIVDKEDILSKEFSNRLSFTRKFGKRGAYLEASFENSNQLRESENFFYSELFDTDGDVLQETGIQDQFIDDRNTTDEYEAAISQRSVLAEKLFLDLSYDFSTRQMNSTRSVYEYDGETNSYNLFNNLLSNDFEVKSFKHIPNAGLNYEGKKLRASFDIGLLNTTLKNQNFLADVDFKNNYNDLFLRTNVRYELARGKSVYAYYQNDTQIPSIRELQPVPNLTDPLNIFIGNPKLDPTYSHRISMGYQNFDFATRSGMSIYASTTFYEDQVVPYSITEDLITTTTYRNLDGGISSYAGISLSKRIKKEEQEFSYRFGLYGNYNRQIGFSNGFRYRADRFGVYPSIRLGYNYNDKIEINPRYEMNYNLSNYDISNRREEEYINHTVALEATTYWPKNVVFGNDISFVSYGNVAPGFDPTSVLWNMSLGYKFLNDDATLKVKVYDLLNENVSTRRTIAEDYVQDTRELILEQYFMLSFTYKISRFGGKDPNKGKGGFMMF</sequence>
<evidence type="ECO:0000313" key="4">
    <source>
        <dbReference type="Proteomes" id="UP000219193"/>
    </source>
</evidence>
<reference evidence="4" key="1">
    <citation type="submission" date="2017-09" db="EMBL/GenBank/DDBJ databases">
        <authorList>
            <person name="Varghese N."/>
            <person name="Submissions S."/>
        </authorList>
    </citation>
    <scope>NUCLEOTIDE SEQUENCE [LARGE SCALE GENOMIC DNA]</scope>
    <source>
        <strain evidence="4">CGMCC 1.12641</strain>
    </source>
</reference>
<protein>
    <submittedName>
        <fullName evidence="3">Outer membrane receptor proteins, mostly Fe transport</fullName>
    </submittedName>
</protein>
<dbReference type="SUPFAM" id="SSF56935">
    <property type="entry name" value="Porins"/>
    <property type="match status" value="1"/>
</dbReference>
<evidence type="ECO:0000313" key="3">
    <source>
        <dbReference type="EMBL" id="SOC78881.1"/>
    </source>
</evidence>
<keyword evidence="1" id="KW-0732">Signal</keyword>
<dbReference type="Pfam" id="PF14905">
    <property type="entry name" value="OMP_b-brl_3"/>
    <property type="match status" value="1"/>
</dbReference>
<evidence type="ECO:0000256" key="1">
    <source>
        <dbReference type="SAM" id="SignalP"/>
    </source>
</evidence>
<dbReference type="InterPro" id="IPR008969">
    <property type="entry name" value="CarboxyPept-like_regulatory"/>
</dbReference>
<dbReference type="EMBL" id="OCMF01000001">
    <property type="protein sequence ID" value="SOC78881.1"/>
    <property type="molecule type" value="Genomic_DNA"/>
</dbReference>
<accession>A0A285X0H9</accession>
<evidence type="ECO:0000259" key="2">
    <source>
        <dbReference type="Pfam" id="PF14905"/>
    </source>
</evidence>
<feature type="domain" description="Outer membrane protein beta-barrel" evidence="2">
    <location>
        <begin position="446"/>
        <end position="902"/>
    </location>
</feature>
<proteinExistence type="predicted"/>
<dbReference type="RefSeq" id="WP_097054670.1">
    <property type="nucleotide sequence ID" value="NZ_OCMF01000001.1"/>
</dbReference>
<keyword evidence="3" id="KW-0675">Receptor</keyword>
<dbReference type="InterPro" id="IPR041700">
    <property type="entry name" value="OMP_b-brl_3"/>
</dbReference>
<dbReference type="Proteomes" id="UP000219193">
    <property type="component" value="Unassembled WGS sequence"/>
</dbReference>
<dbReference type="SUPFAM" id="SSF49464">
    <property type="entry name" value="Carboxypeptidase regulatory domain-like"/>
    <property type="match status" value="1"/>
</dbReference>
<dbReference type="AlphaFoldDB" id="A0A285X0H9"/>
<dbReference type="OrthoDB" id="1682379at2"/>